<dbReference type="GO" id="GO:0051992">
    <property type="term" value="F:UDP-N-acetylmuramoyl-L-alanyl-D-glutamyl-meso-2,6-diaminopimelyl-D-alanyl-D-alanine:undecaprenyl-phosphate transferase activity"/>
    <property type="evidence" value="ECO:0007669"/>
    <property type="project" value="RHEA"/>
</dbReference>
<evidence type="ECO:0000256" key="13">
    <source>
        <dbReference type="NCBIfam" id="TIGR00445"/>
    </source>
</evidence>
<comment type="similarity">
    <text evidence="2 12">Belongs to the glycosyltransferase 4 family. MraY subfamily.</text>
</comment>
<evidence type="ECO:0000313" key="15">
    <source>
        <dbReference type="EMBL" id="AZG76931.1"/>
    </source>
</evidence>
<dbReference type="NCBIfam" id="TIGR00445">
    <property type="entry name" value="mraY"/>
    <property type="match status" value="1"/>
</dbReference>
<comment type="catalytic activity">
    <reaction evidence="12">
        <text>UDP-N-acetyl-alpha-D-muramoyl-L-alanyl-gamma-D-glutamyl-meso-2,6-diaminopimeloyl-D-alanyl-D-alanine + di-trans,octa-cis-undecaprenyl phosphate = di-trans,octa-cis-undecaprenyl diphospho-N-acetyl-alpha-D-muramoyl-L-alanyl-D-glutamyl-meso-2,6-diaminopimeloyl-D-alanyl-D-alanine + UMP</text>
        <dbReference type="Rhea" id="RHEA:28386"/>
        <dbReference type="ChEBI" id="CHEBI:57865"/>
        <dbReference type="ChEBI" id="CHEBI:60392"/>
        <dbReference type="ChEBI" id="CHEBI:61386"/>
        <dbReference type="ChEBI" id="CHEBI:61387"/>
        <dbReference type="EC" id="2.7.8.13"/>
    </reaction>
</comment>
<dbReference type="KEGG" id="mros:EHO51_09405"/>
<feature type="transmembrane region" description="Helical" evidence="12">
    <location>
        <begin position="135"/>
        <end position="153"/>
    </location>
</feature>
<dbReference type="GO" id="GO:0071555">
    <property type="term" value="P:cell wall organization"/>
    <property type="evidence" value="ECO:0007669"/>
    <property type="project" value="UniProtKB-KW"/>
</dbReference>
<keyword evidence="12 14" id="KW-0479">Metal-binding</keyword>
<dbReference type="InterPro" id="IPR003524">
    <property type="entry name" value="PNAcMuramoyl-5peptid_Trfase"/>
</dbReference>
<gene>
    <name evidence="12" type="primary">mraY</name>
    <name evidence="15" type="ORF">EHO51_09405</name>
</gene>
<evidence type="ECO:0000256" key="9">
    <source>
        <dbReference type="ARBA" id="ARBA00023136"/>
    </source>
</evidence>
<accession>A0A3G8M4S8</accession>
<evidence type="ECO:0000256" key="1">
    <source>
        <dbReference type="ARBA" id="ARBA00004141"/>
    </source>
</evidence>
<evidence type="ECO:0000313" key="16">
    <source>
        <dbReference type="Proteomes" id="UP000273982"/>
    </source>
</evidence>
<evidence type="ECO:0000256" key="6">
    <source>
        <dbReference type="ARBA" id="ARBA00022960"/>
    </source>
</evidence>
<keyword evidence="5 12" id="KW-0812">Transmembrane</keyword>
<feature type="transmembrane region" description="Helical" evidence="12">
    <location>
        <begin position="232"/>
        <end position="256"/>
    </location>
</feature>
<dbReference type="EC" id="2.7.8.13" evidence="12 13"/>
<reference evidence="15 16" key="1">
    <citation type="submission" date="2018-11" db="EMBL/GenBank/DDBJ databases">
        <title>Genome squencing of methanotrophic bacteria isolated from alkaline groundwater in Korea.</title>
        <authorList>
            <person name="Nguyen L.N."/>
        </authorList>
    </citation>
    <scope>NUCLEOTIDE SEQUENCE [LARGE SCALE GENOMIC DNA]</scope>
    <source>
        <strain evidence="15 16">GW6</strain>
    </source>
</reference>
<dbReference type="InterPro" id="IPR018480">
    <property type="entry name" value="PNAcMuramoyl-5peptid_Trfase_CS"/>
</dbReference>
<dbReference type="UniPathway" id="UPA00219"/>
<feature type="transmembrane region" description="Helical" evidence="12">
    <location>
        <begin position="20"/>
        <end position="47"/>
    </location>
</feature>
<feature type="binding site" evidence="14">
    <location>
        <position position="192"/>
    </location>
    <ligand>
        <name>Mg(2+)</name>
        <dbReference type="ChEBI" id="CHEBI:18420"/>
    </ligand>
</feature>
<organism evidence="15 16">
    <name type="scientific">Methylocystis rosea</name>
    <dbReference type="NCBI Taxonomy" id="173366"/>
    <lineage>
        <taxon>Bacteria</taxon>
        <taxon>Pseudomonadati</taxon>
        <taxon>Pseudomonadota</taxon>
        <taxon>Alphaproteobacteria</taxon>
        <taxon>Hyphomicrobiales</taxon>
        <taxon>Methylocystaceae</taxon>
        <taxon>Methylocystis</taxon>
    </lineage>
</organism>
<feature type="transmembrane region" description="Helical" evidence="12">
    <location>
        <begin position="97"/>
        <end position="115"/>
    </location>
</feature>
<dbReference type="Proteomes" id="UP000273982">
    <property type="component" value="Chromosome"/>
</dbReference>
<comment type="pathway">
    <text evidence="12">Cell wall biogenesis; peptidoglycan biosynthesis.</text>
</comment>
<feature type="binding site" evidence="14">
    <location>
        <position position="267"/>
    </location>
    <ligand>
        <name>Mg(2+)</name>
        <dbReference type="ChEBI" id="CHEBI:18420"/>
    </ligand>
</feature>
<name>A0A3G8M4S8_9HYPH</name>
<dbReference type="AlphaFoldDB" id="A0A3G8M4S8"/>
<evidence type="ECO:0000256" key="10">
    <source>
        <dbReference type="ARBA" id="ARBA00023306"/>
    </source>
</evidence>
<keyword evidence="10 12" id="KW-0131">Cell cycle</keyword>
<dbReference type="CDD" id="cd06852">
    <property type="entry name" value="GT_MraY"/>
    <property type="match status" value="1"/>
</dbReference>
<feature type="transmembrane region" description="Helical" evidence="12">
    <location>
        <begin position="74"/>
        <end position="91"/>
    </location>
</feature>
<dbReference type="HAMAP" id="MF_00038">
    <property type="entry name" value="MraY"/>
    <property type="match status" value="1"/>
</dbReference>
<dbReference type="InterPro" id="IPR000715">
    <property type="entry name" value="Glycosyl_transferase_4"/>
</dbReference>
<evidence type="ECO:0000256" key="14">
    <source>
        <dbReference type="PIRSR" id="PIRSR600715-1"/>
    </source>
</evidence>
<dbReference type="PANTHER" id="PTHR22926">
    <property type="entry name" value="PHOSPHO-N-ACETYLMURAMOYL-PENTAPEPTIDE-TRANSFERASE"/>
    <property type="match status" value="1"/>
</dbReference>
<dbReference type="GO" id="GO:0046872">
    <property type="term" value="F:metal ion binding"/>
    <property type="evidence" value="ECO:0007669"/>
    <property type="project" value="UniProtKB-KW"/>
</dbReference>
<dbReference type="GO" id="GO:0008360">
    <property type="term" value="P:regulation of cell shape"/>
    <property type="evidence" value="ECO:0007669"/>
    <property type="project" value="UniProtKB-KW"/>
</dbReference>
<dbReference type="Pfam" id="PF10555">
    <property type="entry name" value="MraY_sig1"/>
    <property type="match status" value="1"/>
</dbReference>
<evidence type="ECO:0000256" key="8">
    <source>
        <dbReference type="ARBA" id="ARBA00022989"/>
    </source>
</evidence>
<dbReference type="GO" id="GO:0005886">
    <property type="term" value="C:plasma membrane"/>
    <property type="evidence" value="ECO:0007669"/>
    <property type="project" value="UniProtKB-SubCell"/>
</dbReference>
<evidence type="ECO:0000256" key="3">
    <source>
        <dbReference type="ARBA" id="ARBA00022618"/>
    </source>
</evidence>
<evidence type="ECO:0000256" key="12">
    <source>
        <dbReference type="HAMAP-Rule" id="MF_00038"/>
    </source>
</evidence>
<dbReference type="RefSeq" id="WP_124738669.1">
    <property type="nucleotide sequence ID" value="NZ_CP034086.1"/>
</dbReference>
<keyword evidence="8 12" id="KW-1133">Transmembrane helix</keyword>
<keyword evidence="3 12" id="KW-0132">Cell division</keyword>
<comment type="subcellular location">
    <subcellularLocation>
        <location evidence="12">Cell membrane</location>
        <topology evidence="12">Multi-pass membrane protein</topology>
    </subcellularLocation>
    <subcellularLocation>
        <location evidence="1">Membrane</location>
        <topology evidence="1">Multi-pass membrane protein</topology>
    </subcellularLocation>
</comment>
<dbReference type="GO" id="GO:0009252">
    <property type="term" value="P:peptidoglycan biosynthetic process"/>
    <property type="evidence" value="ECO:0007669"/>
    <property type="project" value="UniProtKB-UniRule"/>
</dbReference>
<dbReference type="PROSITE" id="PS01348">
    <property type="entry name" value="MRAY_2"/>
    <property type="match status" value="1"/>
</dbReference>
<dbReference type="PANTHER" id="PTHR22926:SF5">
    <property type="entry name" value="PHOSPHO-N-ACETYLMURAMOYL-PENTAPEPTIDE-TRANSFERASE HOMOLOG"/>
    <property type="match status" value="1"/>
</dbReference>
<proteinExistence type="inferred from homology"/>
<evidence type="ECO:0000256" key="11">
    <source>
        <dbReference type="ARBA" id="ARBA00023316"/>
    </source>
</evidence>
<keyword evidence="11 12" id="KW-0961">Cell wall biogenesis/degradation</keyword>
<sequence>MLTLLADFSYLYSPLNVFRYITFRAAMGAATALFFVFFFGPGVIAALRIKQGKGQPIREDGPASHLVTKKGTPTMGGLMILSGLVAATLLWANLRNAYVWIVLFVTVSFGLIGFYDDYLKVTKQSHAGFSGKMRLALEFMIAGLACYALMETGGDNMTKLAIPMVRGYVATLGPLFILFGAFVIVAAGNCVNLTDGLDGLAIVPSMIAAGAFAIFAYLVGNSIFSNYLGVNYVAGVGELTIVCSAFIGAGLGFLWFNAPPAQIFMGDTGSLALGGLVGSVAVAVKQEFVLVIVGGLFVIEGASVIIQVVYYKLTGKRIFLMAPIHHHFEQKGWKEPQIVIRFWIIAFVLALMGLSTLKLR</sequence>
<evidence type="ECO:0000256" key="2">
    <source>
        <dbReference type="ARBA" id="ARBA00005583"/>
    </source>
</evidence>
<comment type="function">
    <text evidence="12">Catalyzes the initial step of the lipid cycle reactions in the biosynthesis of the cell wall peptidoglycan: transfers peptidoglycan precursor phospho-MurNAc-pentapeptide from UDP-MurNAc-pentapeptide onto the lipid carrier undecaprenyl phosphate, yielding undecaprenyl-pyrophosphoryl-MurNAc-pentapeptide, known as lipid I.</text>
</comment>
<keyword evidence="9 12" id="KW-0472">Membrane</keyword>
<evidence type="ECO:0000256" key="4">
    <source>
        <dbReference type="ARBA" id="ARBA00022679"/>
    </source>
</evidence>
<evidence type="ECO:0000256" key="5">
    <source>
        <dbReference type="ARBA" id="ARBA00022692"/>
    </source>
</evidence>
<dbReference type="Pfam" id="PF00953">
    <property type="entry name" value="Glycos_transf_4"/>
    <property type="match status" value="1"/>
</dbReference>
<evidence type="ECO:0000256" key="7">
    <source>
        <dbReference type="ARBA" id="ARBA00022984"/>
    </source>
</evidence>
<protein>
    <recommendedName>
        <fullName evidence="12 13">Phospho-N-acetylmuramoyl-pentapeptide-transferase</fullName>
        <ecNumber evidence="12 13">2.7.8.13</ecNumber>
    </recommendedName>
    <alternativeName>
        <fullName evidence="12">UDP-MurNAc-pentapeptide phosphotransferase</fullName>
    </alternativeName>
</protein>
<keyword evidence="6 12" id="KW-0133">Cell shape</keyword>
<keyword evidence="4 12" id="KW-0808">Transferase</keyword>
<feature type="transmembrane region" description="Helical" evidence="12">
    <location>
        <begin position="165"/>
        <end position="187"/>
    </location>
</feature>
<keyword evidence="12 14" id="KW-0460">Magnesium</keyword>
<feature type="transmembrane region" description="Helical" evidence="12">
    <location>
        <begin position="199"/>
        <end position="220"/>
    </location>
</feature>
<feature type="transmembrane region" description="Helical" evidence="12">
    <location>
        <begin position="263"/>
        <end position="282"/>
    </location>
</feature>
<feature type="transmembrane region" description="Helical" evidence="12">
    <location>
        <begin position="288"/>
        <end position="311"/>
    </location>
</feature>
<dbReference type="GO" id="GO:0008963">
    <property type="term" value="F:phospho-N-acetylmuramoyl-pentapeptide-transferase activity"/>
    <property type="evidence" value="ECO:0007669"/>
    <property type="project" value="UniProtKB-UniRule"/>
</dbReference>
<dbReference type="GO" id="GO:0051301">
    <property type="term" value="P:cell division"/>
    <property type="evidence" value="ECO:0007669"/>
    <property type="project" value="UniProtKB-KW"/>
</dbReference>
<dbReference type="EMBL" id="CP034086">
    <property type="protein sequence ID" value="AZG76931.1"/>
    <property type="molecule type" value="Genomic_DNA"/>
</dbReference>
<keyword evidence="12" id="KW-1003">Cell membrane</keyword>
<comment type="cofactor">
    <cofactor evidence="12 14">
        <name>Mg(2+)</name>
        <dbReference type="ChEBI" id="CHEBI:18420"/>
    </cofactor>
</comment>
<feature type="transmembrane region" description="Helical" evidence="12">
    <location>
        <begin position="338"/>
        <end position="357"/>
    </location>
</feature>
<dbReference type="PROSITE" id="PS01347">
    <property type="entry name" value="MRAY_1"/>
    <property type="match status" value="1"/>
</dbReference>
<keyword evidence="7 12" id="KW-0573">Peptidoglycan synthesis</keyword>